<dbReference type="Proteomes" id="UP000887013">
    <property type="component" value="Unassembled WGS sequence"/>
</dbReference>
<reference evidence="1" key="1">
    <citation type="submission" date="2020-08" db="EMBL/GenBank/DDBJ databases">
        <title>Multicomponent nature underlies the extraordinary mechanical properties of spider dragline silk.</title>
        <authorList>
            <person name="Kono N."/>
            <person name="Nakamura H."/>
            <person name="Mori M."/>
            <person name="Yoshida Y."/>
            <person name="Ohtoshi R."/>
            <person name="Malay A.D."/>
            <person name="Moran D.A.P."/>
            <person name="Tomita M."/>
            <person name="Numata K."/>
            <person name="Arakawa K."/>
        </authorList>
    </citation>
    <scope>NUCLEOTIDE SEQUENCE</scope>
</reference>
<dbReference type="AlphaFoldDB" id="A0A8X6P5P8"/>
<proteinExistence type="predicted"/>
<evidence type="ECO:0000313" key="1">
    <source>
        <dbReference type="EMBL" id="GFT49705.1"/>
    </source>
</evidence>
<keyword evidence="2" id="KW-1185">Reference proteome</keyword>
<organism evidence="1 2">
    <name type="scientific">Nephila pilipes</name>
    <name type="common">Giant wood spider</name>
    <name type="synonym">Nephila maculata</name>
    <dbReference type="NCBI Taxonomy" id="299642"/>
    <lineage>
        <taxon>Eukaryota</taxon>
        <taxon>Metazoa</taxon>
        <taxon>Ecdysozoa</taxon>
        <taxon>Arthropoda</taxon>
        <taxon>Chelicerata</taxon>
        <taxon>Arachnida</taxon>
        <taxon>Araneae</taxon>
        <taxon>Araneomorphae</taxon>
        <taxon>Entelegynae</taxon>
        <taxon>Araneoidea</taxon>
        <taxon>Nephilidae</taxon>
        <taxon>Nephila</taxon>
    </lineage>
</organism>
<sequence length="84" mass="9284">MNFSEAPEPALRDLQAAPIDAQWLPLMLPSGTWLRPCPFSHGFSQILTCSCFYEFDPKCEAPCLISAPRHADAKAIFSTVIDAE</sequence>
<name>A0A8X6P5P8_NEPPI</name>
<dbReference type="EMBL" id="BMAW01111795">
    <property type="protein sequence ID" value="GFT49705.1"/>
    <property type="molecule type" value="Genomic_DNA"/>
</dbReference>
<gene>
    <name evidence="1" type="ORF">NPIL_271911</name>
</gene>
<protein>
    <submittedName>
        <fullName evidence="1">Uncharacterized protein</fullName>
    </submittedName>
</protein>
<accession>A0A8X6P5P8</accession>
<evidence type="ECO:0000313" key="2">
    <source>
        <dbReference type="Proteomes" id="UP000887013"/>
    </source>
</evidence>
<comment type="caution">
    <text evidence="1">The sequence shown here is derived from an EMBL/GenBank/DDBJ whole genome shotgun (WGS) entry which is preliminary data.</text>
</comment>